<dbReference type="GO" id="GO:0016485">
    <property type="term" value="P:protein processing"/>
    <property type="evidence" value="ECO:0007669"/>
    <property type="project" value="TreeGrafter"/>
</dbReference>
<dbReference type="AlphaFoldDB" id="A0A1S7LGA5"/>
<keyword evidence="2 5" id="KW-0645">Protease</keyword>
<evidence type="ECO:0000256" key="2">
    <source>
        <dbReference type="ARBA" id="ARBA00022670"/>
    </source>
</evidence>
<protein>
    <submittedName>
        <fullName evidence="5">Putative Hydrogenase maturation protease HupD/HybD</fullName>
        <ecNumber evidence="5">3.4.24.-</ecNumber>
    </submittedName>
</protein>
<dbReference type="PANTHER" id="PTHR30302:SF1">
    <property type="entry name" value="HYDROGENASE 2 MATURATION PROTEASE"/>
    <property type="match status" value="1"/>
</dbReference>
<gene>
    <name evidence="5" type="ORF">MAGMO_0770</name>
</gene>
<evidence type="ECO:0000256" key="1">
    <source>
        <dbReference type="ARBA" id="ARBA00006814"/>
    </source>
</evidence>
<sequence>MAEAITLIMGIGNIIQKDEGIGVVAVRQLQQHLGHLEHLHFVDGGTIGFALAPLVEQCRQLIVIDATRFKATPGTVGVWHNEEIDARFRSQRGSVHELGLLDMLDMVRLSGQIPEQRVLIGVEPQLIEMGEGLTEPLQAALPEIMDKTVAYIDQWHAEDHAGFLKQEA</sequence>
<comment type="similarity">
    <text evidence="1">Belongs to the peptidase A31 family.</text>
</comment>
<dbReference type="GO" id="GO:0008047">
    <property type="term" value="F:enzyme activator activity"/>
    <property type="evidence" value="ECO:0007669"/>
    <property type="project" value="InterPro"/>
</dbReference>
<dbReference type="PRINTS" id="PR00446">
    <property type="entry name" value="HYDRGNUPTAKE"/>
</dbReference>
<proteinExistence type="inferred from homology"/>
<evidence type="ECO:0000313" key="5">
    <source>
        <dbReference type="EMBL" id="CRH04971.1"/>
    </source>
</evidence>
<dbReference type="PANTHER" id="PTHR30302">
    <property type="entry name" value="HYDROGENASE 1 MATURATION PROTEASE"/>
    <property type="match status" value="1"/>
</dbReference>
<dbReference type="Gene3D" id="3.40.50.1450">
    <property type="entry name" value="HybD-like"/>
    <property type="match status" value="1"/>
</dbReference>
<keyword evidence="4 5" id="KW-0378">Hydrolase</keyword>
<dbReference type="SUPFAM" id="SSF53163">
    <property type="entry name" value="HybD-like"/>
    <property type="match status" value="1"/>
</dbReference>
<evidence type="ECO:0000256" key="4">
    <source>
        <dbReference type="ARBA" id="ARBA00022801"/>
    </source>
</evidence>
<dbReference type="EC" id="3.4.24.-" evidence="5"/>
<dbReference type="InterPro" id="IPR000671">
    <property type="entry name" value="Peptidase_A31"/>
</dbReference>
<organism evidence="5">
    <name type="scientific">Magnetococcus massalia (strain MO-1)</name>
    <dbReference type="NCBI Taxonomy" id="451514"/>
    <lineage>
        <taxon>Bacteria</taxon>
        <taxon>Pseudomonadati</taxon>
        <taxon>Pseudomonadota</taxon>
        <taxon>Magnetococcia</taxon>
        <taxon>Magnetococcales</taxon>
        <taxon>Magnetococcaceae</taxon>
        <taxon>Magnetococcus</taxon>
    </lineage>
</organism>
<evidence type="ECO:0000256" key="3">
    <source>
        <dbReference type="ARBA" id="ARBA00022750"/>
    </source>
</evidence>
<dbReference type="CDD" id="cd06062">
    <property type="entry name" value="H2MP_MemB-H2up"/>
    <property type="match status" value="1"/>
</dbReference>
<dbReference type="EMBL" id="LO017727">
    <property type="protein sequence ID" value="CRH04971.1"/>
    <property type="molecule type" value="Genomic_DNA"/>
</dbReference>
<dbReference type="Pfam" id="PF01750">
    <property type="entry name" value="HycI"/>
    <property type="match status" value="1"/>
</dbReference>
<keyword evidence="3" id="KW-0064">Aspartyl protease</keyword>
<dbReference type="NCBIfam" id="TIGR00072">
    <property type="entry name" value="hydrog_prot"/>
    <property type="match status" value="1"/>
</dbReference>
<dbReference type="GO" id="GO:0004190">
    <property type="term" value="F:aspartic-type endopeptidase activity"/>
    <property type="evidence" value="ECO:0007669"/>
    <property type="project" value="UniProtKB-KW"/>
</dbReference>
<reference evidence="5" key="1">
    <citation type="submission" date="2015-04" db="EMBL/GenBank/DDBJ databases">
        <authorList>
            <person name="Syromyatnikov M.Y."/>
            <person name="Popov V.N."/>
        </authorList>
    </citation>
    <scope>NUCLEOTIDE SEQUENCE</scope>
    <source>
        <strain evidence="5">MO-1</strain>
    </source>
</reference>
<name>A0A1S7LGA5_MAGMO</name>
<accession>A0A1S7LGA5</accession>
<dbReference type="InterPro" id="IPR023430">
    <property type="entry name" value="Pept_HybD-like_dom_sf"/>
</dbReference>